<gene>
    <name evidence="1" type="ORF">J0A67_21750</name>
</gene>
<accession>A0ABS3BXG9</accession>
<dbReference type="InterPro" id="IPR007263">
    <property type="entry name" value="DCC1-like"/>
</dbReference>
<dbReference type="PANTHER" id="PTHR33639:SF2">
    <property type="entry name" value="DUF393 DOMAIN-CONTAINING PROTEIN"/>
    <property type="match status" value="1"/>
</dbReference>
<evidence type="ECO:0000313" key="1">
    <source>
        <dbReference type="EMBL" id="MBN7803509.1"/>
    </source>
</evidence>
<organism evidence="1 2">
    <name type="scientific">Algoriphagus aestuariicola</name>
    <dbReference type="NCBI Taxonomy" id="1852016"/>
    <lineage>
        <taxon>Bacteria</taxon>
        <taxon>Pseudomonadati</taxon>
        <taxon>Bacteroidota</taxon>
        <taxon>Cytophagia</taxon>
        <taxon>Cytophagales</taxon>
        <taxon>Cyclobacteriaceae</taxon>
        <taxon>Algoriphagus</taxon>
    </lineage>
</organism>
<dbReference type="PANTHER" id="PTHR33639">
    <property type="entry name" value="THIOL-DISULFIDE OXIDOREDUCTASE DCC"/>
    <property type="match status" value="1"/>
</dbReference>
<name>A0ABS3BXG9_9BACT</name>
<keyword evidence="2" id="KW-1185">Reference proteome</keyword>
<proteinExistence type="predicted"/>
<dbReference type="InterPro" id="IPR052927">
    <property type="entry name" value="DCC_oxidoreductase"/>
</dbReference>
<reference evidence="1 2" key="1">
    <citation type="submission" date="2021-03" db="EMBL/GenBank/DDBJ databases">
        <title>novel species isolated from a fishpond in China.</title>
        <authorList>
            <person name="Lu H."/>
            <person name="Cai Z."/>
        </authorList>
    </citation>
    <scope>NUCLEOTIDE SEQUENCE [LARGE SCALE GENOMIC DNA]</scope>
    <source>
        <strain evidence="1 2">JCM 31546</strain>
    </source>
</reference>
<evidence type="ECO:0000313" key="2">
    <source>
        <dbReference type="Proteomes" id="UP000664698"/>
    </source>
</evidence>
<dbReference type="Proteomes" id="UP000664698">
    <property type="component" value="Unassembled WGS sequence"/>
</dbReference>
<comment type="caution">
    <text evidence="1">The sequence shown here is derived from an EMBL/GenBank/DDBJ whole genome shotgun (WGS) entry which is preliminary data.</text>
</comment>
<dbReference type="RefSeq" id="WP_206571506.1">
    <property type="nucleotide sequence ID" value="NZ_JAFKCW010000006.1"/>
</dbReference>
<dbReference type="Pfam" id="PF04134">
    <property type="entry name" value="DCC1-like"/>
    <property type="match status" value="1"/>
</dbReference>
<protein>
    <submittedName>
        <fullName evidence="1">Thiol-disulfide oxidoreductase DCC family protein</fullName>
    </submittedName>
</protein>
<sequence length="133" mass="15300">MSKQKSVILFDGVCNLCNTSVDFVLKRDKEDKFLVGALQGAEGKKLLERFDANPKYLDSIVLIEDGKIFFRSTAALRIARKLPGLWPLLYGLIALPPFIRDGIYDWIGKNRYRWYGKKETCRLPTPEEKAKFI</sequence>
<dbReference type="EMBL" id="JAFKCW010000006">
    <property type="protein sequence ID" value="MBN7803509.1"/>
    <property type="molecule type" value="Genomic_DNA"/>
</dbReference>